<protein>
    <submittedName>
        <fullName evidence="2">Uncharacterized protein</fullName>
    </submittedName>
</protein>
<organism evidence="2 3">
    <name type="scientific">Rangifer tarandus platyrhynchus</name>
    <name type="common">Svalbard reindeer</name>
    <dbReference type="NCBI Taxonomy" id="3082113"/>
    <lineage>
        <taxon>Eukaryota</taxon>
        <taxon>Metazoa</taxon>
        <taxon>Chordata</taxon>
        <taxon>Craniata</taxon>
        <taxon>Vertebrata</taxon>
        <taxon>Euteleostomi</taxon>
        <taxon>Mammalia</taxon>
        <taxon>Eutheria</taxon>
        <taxon>Laurasiatheria</taxon>
        <taxon>Artiodactyla</taxon>
        <taxon>Ruminantia</taxon>
        <taxon>Pecora</taxon>
        <taxon>Cervidae</taxon>
        <taxon>Odocoileinae</taxon>
        <taxon>Rangifer</taxon>
    </lineage>
</organism>
<feature type="compositionally biased region" description="Basic and acidic residues" evidence="1">
    <location>
        <begin position="43"/>
        <end position="58"/>
    </location>
</feature>
<feature type="region of interest" description="Disordered" evidence="1">
    <location>
        <begin position="40"/>
        <end position="61"/>
    </location>
</feature>
<sequence length="276" mass="29371">MQGCKTNTIVDERDGLLKELADRAWAGARPHLWEQQDAGPLLLDHRPSPDPSAEKPQDDFSSMENLGWRCHALQGSYLATLLPKRFITKTLIMLALRGGAFSSSPTPDAGTPGADDRCGAARAPTLSVRSAASTQECLETALFTGPLRDSAGPAGGGHRWTVLSREPHTGNFWPEWLPGGSLGVGRVAVPGGASRGKHLQLAGERTGRAGRPLARPLTLDGGERSLPLAPESRKTRPRRSVHRPGPRPCTSASFCACVFSAPGSQTSRGRCALPLH</sequence>
<reference evidence="2" key="1">
    <citation type="submission" date="2023-04" db="EMBL/GenBank/DDBJ databases">
        <authorList>
            <consortium name="ELIXIR-Norway"/>
        </authorList>
    </citation>
    <scope>NUCLEOTIDE SEQUENCE [LARGE SCALE GENOMIC DNA]</scope>
</reference>
<evidence type="ECO:0000313" key="3">
    <source>
        <dbReference type="Proteomes" id="UP001176941"/>
    </source>
</evidence>
<evidence type="ECO:0000256" key="1">
    <source>
        <dbReference type="SAM" id="MobiDB-lite"/>
    </source>
</evidence>
<feature type="compositionally biased region" description="Basic residues" evidence="1">
    <location>
        <begin position="235"/>
        <end position="245"/>
    </location>
</feature>
<feature type="region of interest" description="Disordered" evidence="1">
    <location>
        <begin position="203"/>
        <end position="248"/>
    </location>
</feature>
<accession>A0ABN8Z5J2</accession>
<proteinExistence type="predicted"/>
<name>A0ABN8Z5J2_RANTA</name>
<evidence type="ECO:0000313" key="2">
    <source>
        <dbReference type="EMBL" id="CAI9169054.1"/>
    </source>
</evidence>
<dbReference type="EMBL" id="OX459964">
    <property type="protein sequence ID" value="CAI9169054.1"/>
    <property type="molecule type" value="Genomic_DNA"/>
</dbReference>
<dbReference type="Proteomes" id="UP001176941">
    <property type="component" value="Chromosome 28"/>
</dbReference>
<keyword evidence="3" id="KW-1185">Reference proteome</keyword>
<gene>
    <name evidence="2" type="ORF">MRATA1EN1_LOCUS18016</name>
</gene>